<evidence type="ECO:0000256" key="4">
    <source>
        <dbReference type="ARBA" id="ARBA00023163"/>
    </source>
</evidence>
<dbReference type="GO" id="GO:0045892">
    <property type="term" value="P:negative regulation of DNA-templated transcription"/>
    <property type="evidence" value="ECO:0007669"/>
    <property type="project" value="UniProtKB-ARBA"/>
</dbReference>
<feature type="DNA-binding region" description="H-T-H motif" evidence="5">
    <location>
        <begin position="38"/>
        <end position="57"/>
    </location>
</feature>
<dbReference type="PROSITE" id="PS50977">
    <property type="entry name" value="HTH_TETR_2"/>
    <property type="match status" value="1"/>
</dbReference>
<dbReference type="Pfam" id="PF00440">
    <property type="entry name" value="TetR_N"/>
    <property type="match status" value="1"/>
</dbReference>
<dbReference type="OrthoDB" id="9809994at2"/>
<sequence length="207" mass="24018">MKVPEHRSLKEKQRLEREELILQVAQDVVLEKGYRDTSMDEIAARVGIAKGTLYLHFARKEDLMLAFFEREMQNILQAIEQLPVTEEMSARAKLESIVNIMHKDASGKRANLLFILFNSEDFKITLQQKSLDTLRRISDKVRAYLEEGKTRGEFDPNIPTDILLSSFFSVLSPRAHRRLFLEEGYTRQEVLSCVQKIFFRGIAKQPS</sequence>
<dbReference type="Proteomes" id="UP000287224">
    <property type="component" value="Unassembled WGS sequence"/>
</dbReference>
<comment type="caution">
    <text evidence="7">The sequence shown here is derived from an EMBL/GenBank/DDBJ whole genome shotgun (WGS) entry which is preliminary data.</text>
</comment>
<dbReference type="Gene3D" id="1.10.357.10">
    <property type="entry name" value="Tetracycline Repressor, domain 2"/>
    <property type="match status" value="1"/>
</dbReference>
<keyword evidence="4" id="KW-0804">Transcription</keyword>
<dbReference type="PANTHER" id="PTHR30055">
    <property type="entry name" value="HTH-TYPE TRANSCRIPTIONAL REGULATOR RUTR"/>
    <property type="match status" value="1"/>
</dbReference>
<organism evidence="7 8">
    <name type="scientific">Dictyobacter aurantiacus</name>
    <dbReference type="NCBI Taxonomy" id="1936993"/>
    <lineage>
        <taxon>Bacteria</taxon>
        <taxon>Bacillati</taxon>
        <taxon>Chloroflexota</taxon>
        <taxon>Ktedonobacteria</taxon>
        <taxon>Ktedonobacterales</taxon>
        <taxon>Dictyobacteraceae</taxon>
        <taxon>Dictyobacter</taxon>
    </lineage>
</organism>
<dbReference type="GO" id="GO:0003700">
    <property type="term" value="F:DNA-binding transcription factor activity"/>
    <property type="evidence" value="ECO:0007669"/>
    <property type="project" value="TreeGrafter"/>
</dbReference>
<dbReference type="InterPro" id="IPR001647">
    <property type="entry name" value="HTH_TetR"/>
</dbReference>
<dbReference type="EMBL" id="BIFQ01000002">
    <property type="protein sequence ID" value="GCE08895.1"/>
    <property type="molecule type" value="Genomic_DNA"/>
</dbReference>
<evidence type="ECO:0000313" key="8">
    <source>
        <dbReference type="Proteomes" id="UP000287224"/>
    </source>
</evidence>
<dbReference type="InterPro" id="IPR009057">
    <property type="entry name" value="Homeodomain-like_sf"/>
</dbReference>
<name>A0A401ZPV2_9CHLR</name>
<dbReference type="SUPFAM" id="SSF48498">
    <property type="entry name" value="Tetracyclin repressor-like, C-terminal domain"/>
    <property type="match status" value="1"/>
</dbReference>
<evidence type="ECO:0000256" key="3">
    <source>
        <dbReference type="ARBA" id="ARBA00023125"/>
    </source>
</evidence>
<keyword evidence="3 5" id="KW-0238">DNA-binding</keyword>
<dbReference type="AlphaFoldDB" id="A0A401ZPV2"/>
<dbReference type="FunFam" id="1.10.10.60:FF:000141">
    <property type="entry name" value="TetR family transcriptional regulator"/>
    <property type="match status" value="1"/>
</dbReference>
<keyword evidence="2" id="KW-0805">Transcription regulation</keyword>
<dbReference type="SUPFAM" id="SSF46689">
    <property type="entry name" value="Homeodomain-like"/>
    <property type="match status" value="1"/>
</dbReference>
<evidence type="ECO:0000259" key="6">
    <source>
        <dbReference type="PROSITE" id="PS50977"/>
    </source>
</evidence>
<keyword evidence="8" id="KW-1185">Reference proteome</keyword>
<evidence type="ECO:0000256" key="2">
    <source>
        <dbReference type="ARBA" id="ARBA00023015"/>
    </source>
</evidence>
<accession>A0A401ZPV2</accession>
<dbReference type="PRINTS" id="PR00455">
    <property type="entry name" value="HTHTETR"/>
</dbReference>
<dbReference type="InterPro" id="IPR036271">
    <property type="entry name" value="Tet_transcr_reg_TetR-rel_C_sf"/>
</dbReference>
<dbReference type="RefSeq" id="WP_160146226.1">
    <property type="nucleotide sequence ID" value="NZ_BIFQ01000002.1"/>
</dbReference>
<dbReference type="PANTHER" id="PTHR30055:SF175">
    <property type="entry name" value="HTH-TYPE TRANSCRIPTIONAL REPRESSOR KSTR2"/>
    <property type="match status" value="1"/>
</dbReference>
<keyword evidence="1" id="KW-0678">Repressor</keyword>
<gene>
    <name evidence="7" type="ORF">KDAU_62240</name>
</gene>
<protein>
    <recommendedName>
        <fullName evidence="6">HTH tetR-type domain-containing protein</fullName>
    </recommendedName>
</protein>
<feature type="domain" description="HTH tetR-type" evidence="6">
    <location>
        <begin position="15"/>
        <end position="75"/>
    </location>
</feature>
<evidence type="ECO:0000313" key="7">
    <source>
        <dbReference type="EMBL" id="GCE08895.1"/>
    </source>
</evidence>
<evidence type="ECO:0000256" key="5">
    <source>
        <dbReference type="PROSITE-ProRule" id="PRU00335"/>
    </source>
</evidence>
<reference evidence="8" key="1">
    <citation type="submission" date="2018-12" db="EMBL/GenBank/DDBJ databases">
        <title>Tengunoibacter tsumagoiensis gen. nov., sp. nov., Dictyobacter kobayashii sp. nov., D. alpinus sp. nov., and D. joshuensis sp. nov. and description of Dictyobacteraceae fam. nov. within the order Ktedonobacterales isolated from Tengu-no-mugimeshi.</title>
        <authorList>
            <person name="Wang C.M."/>
            <person name="Zheng Y."/>
            <person name="Sakai Y."/>
            <person name="Toyoda A."/>
            <person name="Minakuchi Y."/>
            <person name="Abe K."/>
            <person name="Yokota A."/>
            <person name="Yabe S."/>
        </authorList>
    </citation>
    <scope>NUCLEOTIDE SEQUENCE [LARGE SCALE GENOMIC DNA]</scope>
    <source>
        <strain evidence="8">S-27</strain>
    </source>
</reference>
<proteinExistence type="predicted"/>
<evidence type="ECO:0000256" key="1">
    <source>
        <dbReference type="ARBA" id="ARBA00022491"/>
    </source>
</evidence>
<dbReference type="GO" id="GO:0000976">
    <property type="term" value="F:transcription cis-regulatory region binding"/>
    <property type="evidence" value="ECO:0007669"/>
    <property type="project" value="TreeGrafter"/>
</dbReference>
<dbReference type="InterPro" id="IPR050109">
    <property type="entry name" value="HTH-type_TetR-like_transc_reg"/>
</dbReference>